<organism evidence="1 2">
    <name type="scientific">Microbacterium maritypicum</name>
    <name type="common">Microbacterium liquefaciens</name>
    <dbReference type="NCBI Taxonomy" id="33918"/>
    <lineage>
        <taxon>Bacteria</taxon>
        <taxon>Bacillati</taxon>
        <taxon>Actinomycetota</taxon>
        <taxon>Actinomycetes</taxon>
        <taxon>Micrococcales</taxon>
        <taxon>Microbacteriaceae</taxon>
        <taxon>Microbacterium</taxon>
    </lineage>
</organism>
<dbReference type="Proteomes" id="UP001060245">
    <property type="component" value="Chromosome"/>
</dbReference>
<gene>
    <name evidence="1" type="ORF">NMQ05_01065</name>
</gene>
<keyword evidence="2" id="KW-1185">Reference proteome</keyword>
<proteinExistence type="predicted"/>
<evidence type="ECO:0000313" key="1">
    <source>
        <dbReference type="EMBL" id="UTT53197.1"/>
    </source>
</evidence>
<reference evidence="1" key="1">
    <citation type="submission" date="2022-07" db="EMBL/GenBank/DDBJ databases">
        <title>Complete genome of DND4.</title>
        <authorList>
            <person name="Cao G."/>
        </authorList>
    </citation>
    <scope>NUCLEOTIDE SEQUENCE</scope>
    <source>
        <strain evidence="1">DND4</strain>
    </source>
</reference>
<evidence type="ECO:0000313" key="2">
    <source>
        <dbReference type="Proteomes" id="UP001060245"/>
    </source>
</evidence>
<accession>A0ACD4B6Z5</accession>
<sequence>MDINGAPSPDKTILLFLHGVGDGDPNNQWRNQLVTTLQQLGYPNLDEVTVIAPKYAHALKGFDDETSIPPVTIAQPGRDAARQNRRDFERRIGALEFRLGRHHRGEGRIGGDVVINSALALPPFAQARNYMSTEQIRAQVLRRILSQLPDSGRLMIVAHSLGSVIAADLLRRLPVGIEVTGMVTIGSPLANSRFDVEKLRSTLKEPPTNLSWWVNFWNRHDPVSASRGVSSVFPWLIDFRVDSPLSTHVHDAVQYLGDDAVGAAIGYALFGSLSKEVVPSNTAVDIAPDTAEVYALLALRYASLVRMRLAGDLRERYSGALRQVQATVIDNIIQRNEQSGRPTPSIVGRLGFDLADADAPVPDSLPAGHFPKDEAVVPLTVVATENILRPFEITVPKDKLREAMKDLTAEMGLGSQYGTDVFEAGKRADQALGGNRAAVNWIKWGAIGAGAVAVVAATGGLALAAAPGVAGAAVVTTALASFGPGGMIGGLVTAGTLVGAGGGGIAFGLASPGASAETLESVVGRQLAAVILRQLQDLEQDPAVWKMLVEIEAEVRREHERLDEFSDEGAPGLKELKRKITAVERALAFMRENGLEPGASEQEAESIRMSL</sequence>
<protein>
    <submittedName>
        <fullName evidence="1">Uncharacterized protein</fullName>
    </submittedName>
</protein>
<name>A0ACD4B6Z5_MICMQ</name>
<dbReference type="EMBL" id="CP101471">
    <property type="protein sequence ID" value="UTT53197.1"/>
    <property type="molecule type" value="Genomic_DNA"/>
</dbReference>